<dbReference type="EMBL" id="CP031356">
    <property type="protein sequence ID" value="AXK44420.1"/>
    <property type="molecule type" value="Genomic_DNA"/>
</dbReference>
<name>A0A345YKG8_9MICO</name>
<evidence type="ECO:0000313" key="5">
    <source>
        <dbReference type="Proteomes" id="UP000282185"/>
    </source>
</evidence>
<feature type="transmembrane region" description="Helical" evidence="1">
    <location>
        <begin position="132"/>
        <end position="153"/>
    </location>
</feature>
<evidence type="ECO:0008006" key="6">
    <source>
        <dbReference type="Google" id="ProtNLM"/>
    </source>
</evidence>
<sequence length="183" mass="18667">MRTPDLLDPIARRLLALRTVGRSQWLLRGLGTGATLLALVLTVGPTALLAHSGAVLLALVVGVGLLAQCLRPDTDLGLVPPVALLIALVAQGDTPMLRAGGIGLALLLGHAAFALAATIPVHGELAPSAWRLAARGLVPVLALSAVAAGLVVLLSGVHLGAWMMVIGVLAAIVLFLTVLPRQR</sequence>
<evidence type="ECO:0000313" key="3">
    <source>
        <dbReference type="EMBL" id="RRR23032.1"/>
    </source>
</evidence>
<feature type="transmembrane region" description="Helical" evidence="1">
    <location>
        <begin position="159"/>
        <end position="179"/>
    </location>
</feature>
<protein>
    <recommendedName>
        <fullName evidence="6">FUSC family protein</fullName>
    </recommendedName>
</protein>
<reference evidence="2 4" key="1">
    <citation type="submission" date="2018-07" db="EMBL/GenBank/DDBJ databases">
        <title>Brachybacterium saurashtrense DSM 23186 genome sequence.</title>
        <authorList>
            <person name="Guo L."/>
        </authorList>
    </citation>
    <scope>NUCLEOTIDE SEQUENCE [LARGE SCALE GENOMIC DNA]</scope>
    <source>
        <strain evidence="2 4">DSM 23186</strain>
    </source>
</reference>
<keyword evidence="1" id="KW-1133">Transmembrane helix</keyword>
<accession>A0A345YKG8</accession>
<feature type="transmembrane region" description="Helical" evidence="1">
    <location>
        <begin position="49"/>
        <end position="67"/>
    </location>
</feature>
<feature type="transmembrane region" description="Helical" evidence="1">
    <location>
        <begin position="25"/>
        <end position="43"/>
    </location>
</feature>
<proteinExistence type="predicted"/>
<dbReference type="EMBL" id="QSWH01000003">
    <property type="protein sequence ID" value="RRR23032.1"/>
    <property type="molecule type" value="Genomic_DNA"/>
</dbReference>
<reference evidence="3 5" key="2">
    <citation type="submission" date="2018-08" db="EMBL/GenBank/DDBJ databases">
        <title>Brachybacterium saurashtrense DSM 23186.</title>
        <authorList>
            <person name="Li Y."/>
        </authorList>
    </citation>
    <scope>NUCLEOTIDE SEQUENCE [LARGE SCALE GENOMIC DNA]</scope>
    <source>
        <strain evidence="3 5">DSM 23186</strain>
    </source>
</reference>
<dbReference type="KEGG" id="bsau:DWV08_01475"/>
<keyword evidence="1" id="KW-0472">Membrane</keyword>
<evidence type="ECO:0000313" key="2">
    <source>
        <dbReference type="EMBL" id="AXK44420.1"/>
    </source>
</evidence>
<organism evidence="3 5">
    <name type="scientific">Brachybacterium saurashtrense</name>
    <dbReference type="NCBI Taxonomy" id="556288"/>
    <lineage>
        <taxon>Bacteria</taxon>
        <taxon>Bacillati</taxon>
        <taxon>Actinomycetota</taxon>
        <taxon>Actinomycetes</taxon>
        <taxon>Micrococcales</taxon>
        <taxon>Dermabacteraceae</taxon>
        <taxon>Brachybacterium</taxon>
    </lineage>
</organism>
<keyword evidence="4" id="KW-1185">Reference proteome</keyword>
<dbReference type="RefSeq" id="WP_115412175.1">
    <property type="nucleotide sequence ID" value="NZ_CP031356.1"/>
</dbReference>
<dbReference type="Proteomes" id="UP000254236">
    <property type="component" value="Chromosome"/>
</dbReference>
<evidence type="ECO:0000313" key="4">
    <source>
        <dbReference type="Proteomes" id="UP000254236"/>
    </source>
</evidence>
<keyword evidence="1" id="KW-0812">Transmembrane</keyword>
<feature type="transmembrane region" description="Helical" evidence="1">
    <location>
        <begin position="97"/>
        <end position="120"/>
    </location>
</feature>
<gene>
    <name evidence="2" type="ORF">DWV08_01475</name>
    <name evidence="3" type="ORF">DXU92_06605</name>
</gene>
<evidence type="ECO:0000256" key="1">
    <source>
        <dbReference type="SAM" id="Phobius"/>
    </source>
</evidence>
<dbReference type="Proteomes" id="UP000282185">
    <property type="component" value="Unassembled WGS sequence"/>
</dbReference>
<dbReference type="AlphaFoldDB" id="A0A345YKG8"/>